<dbReference type="GO" id="GO:0005886">
    <property type="term" value="C:plasma membrane"/>
    <property type="evidence" value="ECO:0007669"/>
    <property type="project" value="UniProtKB-SubCell"/>
</dbReference>
<reference evidence="8" key="1">
    <citation type="submission" date="2018-12" db="EMBL/GenBank/DDBJ databases">
        <title>Tengunoibacter tsumagoiensis gen. nov., sp. nov., Dictyobacter kobayashii sp. nov., D. alpinus sp. nov., and D. joshuensis sp. nov. and description of Dictyobacteraceae fam. nov. within the order Ktedonobacterales isolated from Tengu-no-mugimeshi.</title>
        <authorList>
            <person name="Wang C.M."/>
            <person name="Zheng Y."/>
            <person name="Sakai Y."/>
            <person name="Toyoda A."/>
            <person name="Minakuchi Y."/>
            <person name="Abe K."/>
            <person name="Yokota A."/>
            <person name="Yabe S."/>
        </authorList>
    </citation>
    <scope>NUCLEOTIDE SEQUENCE [LARGE SCALE GENOMIC DNA]</scope>
    <source>
        <strain evidence="8">Uno11</strain>
    </source>
</reference>
<dbReference type="PANTHER" id="PTHR23513:SF6">
    <property type="entry name" value="MAJOR FACILITATOR SUPERFAMILY ASSOCIATED DOMAIN-CONTAINING PROTEIN"/>
    <property type="match status" value="1"/>
</dbReference>
<dbReference type="InterPro" id="IPR036259">
    <property type="entry name" value="MFS_trans_sf"/>
</dbReference>
<dbReference type="PANTHER" id="PTHR23513">
    <property type="entry name" value="INTEGRAL MEMBRANE EFFLUX PROTEIN-RELATED"/>
    <property type="match status" value="1"/>
</dbReference>
<evidence type="ECO:0000256" key="1">
    <source>
        <dbReference type="ARBA" id="ARBA00004651"/>
    </source>
</evidence>
<dbReference type="InterPro" id="IPR011701">
    <property type="entry name" value="MFS"/>
</dbReference>
<feature type="transmembrane region" description="Helical" evidence="6">
    <location>
        <begin position="286"/>
        <end position="305"/>
    </location>
</feature>
<keyword evidence="4 6" id="KW-1133">Transmembrane helix</keyword>
<dbReference type="GO" id="GO:0022857">
    <property type="term" value="F:transmembrane transporter activity"/>
    <property type="evidence" value="ECO:0007669"/>
    <property type="project" value="InterPro"/>
</dbReference>
<comment type="caution">
    <text evidence="7">The sequence shown here is derived from an EMBL/GenBank/DDBJ whole genome shotgun (WGS) entry which is preliminary data.</text>
</comment>
<dbReference type="Gene3D" id="1.20.1250.20">
    <property type="entry name" value="MFS general substrate transporter like domains"/>
    <property type="match status" value="1"/>
</dbReference>
<keyword evidence="3 6" id="KW-0812">Transmembrane</keyword>
<name>A0A402AEY6_9CHLR</name>
<comment type="subcellular location">
    <subcellularLocation>
        <location evidence="1">Cell membrane</location>
        <topology evidence="1">Multi-pass membrane protein</topology>
    </subcellularLocation>
</comment>
<organism evidence="7 8">
    <name type="scientific">Dictyobacter kobayashii</name>
    <dbReference type="NCBI Taxonomy" id="2014872"/>
    <lineage>
        <taxon>Bacteria</taxon>
        <taxon>Bacillati</taxon>
        <taxon>Chloroflexota</taxon>
        <taxon>Ktedonobacteria</taxon>
        <taxon>Ktedonobacterales</taxon>
        <taxon>Dictyobacteraceae</taxon>
        <taxon>Dictyobacter</taxon>
    </lineage>
</organism>
<feature type="transmembrane region" description="Helical" evidence="6">
    <location>
        <begin position="16"/>
        <end position="41"/>
    </location>
</feature>
<evidence type="ECO:0000313" key="7">
    <source>
        <dbReference type="EMBL" id="GCE17661.1"/>
    </source>
</evidence>
<dbReference type="AlphaFoldDB" id="A0A402AEY6"/>
<feature type="transmembrane region" description="Helical" evidence="6">
    <location>
        <begin position="53"/>
        <end position="73"/>
    </location>
</feature>
<gene>
    <name evidence="7" type="ORF">KDK_14610</name>
</gene>
<evidence type="ECO:0000256" key="5">
    <source>
        <dbReference type="ARBA" id="ARBA00023136"/>
    </source>
</evidence>
<evidence type="ECO:0000256" key="6">
    <source>
        <dbReference type="SAM" id="Phobius"/>
    </source>
</evidence>
<proteinExistence type="predicted"/>
<keyword evidence="8" id="KW-1185">Reference proteome</keyword>
<feature type="transmembrane region" description="Helical" evidence="6">
    <location>
        <begin position="311"/>
        <end position="330"/>
    </location>
</feature>
<evidence type="ECO:0000256" key="3">
    <source>
        <dbReference type="ARBA" id="ARBA00022692"/>
    </source>
</evidence>
<dbReference type="CDD" id="cd06173">
    <property type="entry name" value="MFS_MefA_like"/>
    <property type="match status" value="1"/>
</dbReference>
<accession>A0A402AEY6</accession>
<feature type="transmembrane region" description="Helical" evidence="6">
    <location>
        <begin position="226"/>
        <end position="252"/>
    </location>
</feature>
<dbReference type="RefSeq" id="WP_126549313.1">
    <property type="nucleotide sequence ID" value="NZ_BIFS01000001.1"/>
</dbReference>
<dbReference type="OrthoDB" id="9775268at2"/>
<feature type="transmembrane region" description="Helical" evidence="6">
    <location>
        <begin position="353"/>
        <end position="373"/>
    </location>
</feature>
<dbReference type="SUPFAM" id="SSF103473">
    <property type="entry name" value="MFS general substrate transporter"/>
    <property type="match status" value="1"/>
</dbReference>
<dbReference type="EMBL" id="BIFS01000001">
    <property type="protein sequence ID" value="GCE17661.1"/>
    <property type="molecule type" value="Genomic_DNA"/>
</dbReference>
<sequence>MTLKKTSSSLWQNRDFLLLWSGQTLSSVGTAVSLLAFPLLILAVTHSPAQAGFISAMRSLTYLLFVLPAGALVDRWDRKIVMVVCDTGRLLSMASIFCIGIFGNLTIEVLYITGFIDVLLGTFFSIAEVTCLPQVVNKEQLPSAMGRTQATVGIMNLIGSPLGGLLFSIQIFLPFLTDAASYLFSLVSLLFMRVKFQEQREPTGQHLVKDITEGLHWLWRQPLLRAMALVTSGSVFFGAGLTLIVIIIAQSHQASSEVIGIILSIGGIGGIIGSMIAPKVQKHFRFAYVILGIVWLFALLWIPLIILPSPLLLGCVVGAISLLSPIYNVANMDYRFKITPDVMRGRVNSVSRLISNGLAPLGLTLTGLLLQYYGTKMTILLAVGGQILLALLAMMSSSIRNAHILDISHQG</sequence>
<feature type="transmembrane region" description="Helical" evidence="6">
    <location>
        <begin position="258"/>
        <end position="277"/>
    </location>
</feature>
<keyword evidence="2" id="KW-1003">Cell membrane</keyword>
<feature type="transmembrane region" description="Helical" evidence="6">
    <location>
        <begin position="179"/>
        <end position="196"/>
    </location>
</feature>
<protein>
    <submittedName>
        <fullName evidence="7">MFS transporter</fullName>
    </submittedName>
</protein>
<keyword evidence="5 6" id="KW-0472">Membrane</keyword>
<feature type="transmembrane region" description="Helical" evidence="6">
    <location>
        <begin position="379"/>
        <end position="399"/>
    </location>
</feature>
<evidence type="ECO:0000256" key="4">
    <source>
        <dbReference type="ARBA" id="ARBA00022989"/>
    </source>
</evidence>
<evidence type="ECO:0000256" key="2">
    <source>
        <dbReference type="ARBA" id="ARBA00022475"/>
    </source>
</evidence>
<dbReference type="Proteomes" id="UP000287188">
    <property type="component" value="Unassembled WGS sequence"/>
</dbReference>
<dbReference type="Pfam" id="PF07690">
    <property type="entry name" value="MFS_1"/>
    <property type="match status" value="1"/>
</dbReference>
<evidence type="ECO:0000313" key="8">
    <source>
        <dbReference type="Proteomes" id="UP000287188"/>
    </source>
</evidence>